<keyword evidence="1" id="KW-1133">Transmembrane helix</keyword>
<comment type="caution">
    <text evidence="2">The sequence shown here is derived from an EMBL/GenBank/DDBJ whole genome shotgun (WGS) entry which is preliminary data.</text>
</comment>
<dbReference type="AlphaFoldDB" id="A0AAV8VXV8"/>
<dbReference type="Proteomes" id="UP001159042">
    <property type="component" value="Unassembled WGS sequence"/>
</dbReference>
<feature type="transmembrane region" description="Helical" evidence="1">
    <location>
        <begin position="35"/>
        <end position="54"/>
    </location>
</feature>
<proteinExistence type="predicted"/>
<protein>
    <submittedName>
        <fullName evidence="2">Uncharacterized protein</fullName>
    </submittedName>
</protein>
<accession>A0AAV8VXV8</accession>
<organism evidence="2 3">
    <name type="scientific">Exocentrus adspersus</name>
    <dbReference type="NCBI Taxonomy" id="1586481"/>
    <lineage>
        <taxon>Eukaryota</taxon>
        <taxon>Metazoa</taxon>
        <taxon>Ecdysozoa</taxon>
        <taxon>Arthropoda</taxon>
        <taxon>Hexapoda</taxon>
        <taxon>Insecta</taxon>
        <taxon>Pterygota</taxon>
        <taxon>Neoptera</taxon>
        <taxon>Endopterygota</taxon>
        <taxon>Coleoptera</taxon>
        <taxon>Polyphaga</taxon>
        <taxon>Cucujiformia</taxon>
        <taxon>Chrysomeloidea</taxon>
        <taxon>Cerambycidae</taxon>
        <taxon>Lamiinae</taxon>
        <taxon>Acanthocinini</taxon>
        <taxon>Exocentrus</taxon>
    </lineage>
</organism>
<keyword evidence="1" id="KW-0472">Membrane</keyword>
<sequence>MANINMILNLPKPVAEMAVSKSAACDPETNRNNKLFQITLTVYFLYLGTVMIAWHNLKQYYAIIHAKEKQSKEVKPTIIDLIYTEELSKF</sequence>
<evidence type="ECO:0000313" key="2">
    <source>
        <dbReference type="EMBL" id="KAJ8919153.1"/>
    </source>
</evidence>
<keyword evidence="1" id="KW-0812">Transmembrane</keyword>
<evidence type="ECO:0000256" key="1">
    <source>
        <dbReference type="SAM" id="Phobius"/>
    </source>
</evidence>
<name>A0AAV8VXV8_9CUCU</name>
<evidence type="ECO:0000313" key="3">
    <source>
        <dbReference type="Proteomes" id="UP001159042"/>
    </source>
</evidence>
<reference evidence="2 3" key="1">
    <citation type="journal article" date="2023" name="Insect Mol. Biol.">
        <title>Genome sequencing provides insights into the evolution of gene families encoding plant cell wall-degrading enzymes in longhorned beetles.</title>
        <authorList>
            <person name="Shin N.R."/>
            <person name="Okamura Y."/>
            <person name="Kirsch R."/>
            <person name="Pauchet Y."/>
        </authorList>
    </citation>
    <scope>NUCLEOTIDE SEQUENCE [LARGE SCALE GENOMIC DNA]</scope>
    <source>
        <strain evidence="2">EAD_L_NR</strain>
    </source>
</reference>
<keyword evidence="3" id="KW-1185">Reference proteome</keyword>
<gene>
    <name evidence="2" type="ORF">NQ315_012139</name>
</gene>
<dbReference type="EMBL" id="JANEYG010000020">
    <property type="protein sequence ID" value="KAJ8919153.1"/>
    <property type="molecule type" value="Genomic_DNA"/>
</dbReference>